<dbReference type="KEGG" id="clup:CLUP02_13469"/>
<protein>
    <submittedName>
        <fullName evidence="1">Uncharacterized protein</fullName>
    </submittedName>
</protein>
<evidence type="ECO:0000313" key="1">
    <source>
        <dbReference type="EMBL" id="UQC87948.1"/>
    </source>
</evidence>
<proteinExistence type="predicted"/>
<dbReference type="EMBL" id="CP019479">
    <property type="protein sequence ID" value="UQC87948.1"/>
    <property type="molecule type" value="Genomic_DNA"/>
</dbReference>
<dbReference type="AlphaFoldDB" id="A0A9Q8T2Y2"/>
<name>A0A9Q8T2Y2_9PEZI</name>
<sequence>MGKLLGMIELPSAASTTSHDPVRKVLAKKEIFSAGQTASVLGINIISRMCQRNLLARRRIASFICLQGFSNMMNFFLHFVCHRTYLRKVSPVPSHEASGFSIGFPTVMLATASNMLHSVVFAFSRLKLSTEKPPRPDAHRPSFDELSLSSHTSHAFQSISWPVLPPLRLARNWHRLMKTCVDAPQCSIVSVNWITGRFQCLGSLSISNRQGEPNVLLIPIKYINRSAEHQCSTCRLMSTSHWYYATMAGLPRHSHGERFSVGAASATTLQFSELESSEASQAPEFTAFLSAYVRALSMPLVSIDRHRIKVSQIRDEQDGEVDSWMCPEFNLQNTSMVIRPTPWFFDGIKGSVSTMNLSLVARRYSSKLTRITASPIRGILQFLRTAFYCARYDHAVNRSTAFTAQVPVPQSPPDSTLQEYAGLPFSIDAGGSGQFQDDKWADRAITHRLWPQNSHALFTYLPLSELLKSNPIA</sequence>
<dbReference type="Proteomes" id="UP000830671">
    <property type="component" value="Chromosome 7"/>
</dbReference>
<dbReference type="RefSeq" id="XP_049149554.1">
    <property type="nucleotide sequence ID" value="XM_049292408.1"/>
</dbReference>
<reference evidence="1" key="1">
    <citation type="journal article" date="2021" name="Mol. Plant Microbe Interact.">
        <title>Complete Genome Sequence of the Plant-Pathogenic Fungus Colletotrichum lupini.</title>
        <authorList>
            <person name="Baroncelli R."/>
            <person name="Pensec F."/>
            <person name="Da Lio D."/>
            <person name="Boufleur T."/>
            <person name="Vicente I."/>
            <person name="Sarrocco S."/>
            <person name="Picot A."/>
            <person name="Baraldi E."/>
            <person name="Sukno S."/>
            <person name="Thon M."/>
            <person name="Le Floch G."/>
        </authorList>
    </citation>
    <scope>NUCLEOTIDE SEQUENCE</scope>
    <source>
        <strain evidence="1">IMI 504893</strain>
    </source>
</reference>
<organism evidence="1 2">
    <name type="scientific">Colletotrichum lupini</name>
    <dbReference type="NCBI Taxonomy" id="145971"/>
    <lineage>
        <taxon>Eukaryota</taxon>
        <taxon>Fungi</taxon>
        <taxon>Dikarya</taxon>
        <taxon>Ascomycota</taxon>
        <taxon>Pezizomycotina</taxon>
        <taxon>Sordariomycetes</taxon>
        <taxon>Hypocreomycetidae</taxon>
        <taxon>Glomerellales</taxon>
        <taxon>Glomerellaceae</taxon>
        <taxon>Colletotrichum</taxon>
        <taxon>Colletotrichum acutatum species complex</taxon>
    </lineage>
</organism>
<accession>A0A9Q8T2Y2</accession>
<gene>
    <name evidence="1" type="ORF">CLUP02_13469</name>
</gene>
<dbReference type="GeneID" id="73347418"/>
<evidence type="ECO:0000313" key="2">
    <source>
        <dbReference type="Proteomes" id="UP000830671"/>
    </source>
</evidence>
<keyword evidence="2" id="KW-1185">Reference proteome</keyword>